<dbReference type="PROSITE" id="PS00041">
    <property type="entry name" value="HTH_ARAC_FAMILY_1"/>
    <property type="match status" value="1"/>
</dbReference>
<evidence type="ECO:0000256" key="2">
    <source>
        <dbReference type="ARBA" id="ARBA00023125"/>
    </source>
</evidence>
<feature type="domain" description="HTH araC/xylS-type" evidence="4">
    <location>
        <begin position="224"/>
        <end position="322"/>
    </location>
</feature>
<dbReference type="InterPro" id="IPR009057">
    <property type="entry name" value="Homeodomain-like_sf"/>
</dbReference>
<accession>A0A4R0H566</accession>
<dbReference type="Proteomes" id="UP000292346">
    <property type="component" value="Unassembled WGS sequence"/>
</dbReference>
<dbReference type="PRINTS" id="PR00032">
    <property type="entry name" value="HTHARAC"/>
</dbReference>
<dbReference type="EMBL" id="SJJZ01000003">
    <property type="protein sequence ID" value="TCC05935.1"/>
    <property type="molecule type" value="Genomic_DNA"/>
</dbReference>
<evidence type="ECO:0000259" key="4">
    <source>
        <dbReference type="PROSITE" id="PS01124"/>
    </source>
</evidence>
<proteinExistence type="predicted"/>
<keyword evidence="6" id="KW-1185">Reference proteome</keyword>
<name>A0A4R0H566_9ACTN</name>
<evidence type="ECO:0000313" key="5">
    <source>
        <dbReference type="EMBL" id="TCC05935.1"/>
    </source>
</evidence>
<dbReference type="Pfam" id="PF12852">
    <property type="entry name" value="Cupin_6"/>
    <property type="match status" value="1"/>
</dbReference>
<reference evidence="5 6" key="1">
    <citation type="submission" date="2019-02" db="EMBL/GenBank/DDBJ databases">
        <title>Kribbella capetownensis sp. nov. and Kribbella speibonae sp. nov., isolated from soil.</title>
        <authorList>
            <person name="Curtis S.M."/>
            <person name="Norton I."/>
            <person name="Everest G.J."/>
            <person name="Meyers P.R."/>
        </authorList>
    </citation>
    <scope>NUCLEOTIDE SEQUENCE [LARGE SCALE GENOMIC DNA]</scope>
    <source>
        <strain evidence="5 6">KCTC 29219</strain>
    </source>
</reference>
<dbReference type="SUPFAM" id="SSF46689">
    <property type="entry name" value="Homeodomain-like"/>
    <property type="match status" value="2"/>
</dbReference>
<dbReference type="GO" id="GO:0043565">
    <property type="term" value="F:sequence-specific DNA binding"/>
    <property type="evidence" value="ECO:0007669"/>
    <property type="project" value="InterPro"/>
</dbReference>
<evidence type="ECO:0000256" key="3">
    <source>
        <dbReference type="ARBA" id="ARBA00023163"/>
    </source>
</evidence>
<dbReference type="InterPro" id="IPR018060">
    <property type="entry name" value="HTH_AraC"/>
</dbReference>
<keyword evidence="2" id="KW-0238">DNA-binding</keyword>
<evidence type="ECO:0000256" key="1">
    <source>
        <dbReference type="ARBA" id="ARBA00023015"/>
    </source>
</evidence>
<dbReference type="Pfam" id="PF12833">
    <property type="entry name" value="HTH_18"/>
    <property type="match status" value="1"/>
</dbReference>
<dbReference type="PANTHER" id="PTHR46796">
    <property type="entry name" value="HTH-TYPE TRANSCRIPTIONAL ACTIVATOR RHAS-RELATED"/>
    <property type="match status" value="1"/>
</dbReference>
<dbReference type="AlphaFoldDB" id="A0A4R0H566"/>
<dbReference type="Gene3D" id="1.10.10.60">
    <property type="entry name" value="Homeodomain-like"/>
    <property type="match status" value="2"/>
</dbReference>
<keyword evidence="3" id="KW-0804">Transcription</keyword>
<evidence type="ECO:0000313" key="6">
    <source>
        <dbReference type="Proteomes" id="UP000292346"/>
    </source>
</evidence>
<dbReference type="InterPro" id="IPR032783">
    <property type="entry name" value="AraC_lig"/>
</dbReference>
<dbReference type="InterPro" id="IPR050204">
    <property type="entry name" value="AraC_XylS_family_regulators"/>
</dbReference>
<dbReference type="InterPro" id="IPR020449">
    <property type="entry name" value="Tscrpt_reg_AraC-type_HTH"/>
</dbReference>
<dbReference type="PANTHER" id="PTHR46796:SF7">
    <property type="entry name" value="ARAC FAMILY TRANSCRIPTIONAL REGULATOR"/>
    <property type="match status" value="1"/>
</dbReference>
<gene>
    <name evidence="5" type="ORF">E0H45_28495</name>
</gene>
<comment type="caution">
    <text evidence="5">The sequence shown here is derived from an EMBL/GenBank/DDBJ whole genome shotgun (WGS) entry which is preliminary data.</text>
</comment>
<dbReference type="PROSITE" id="PS01124">
    <property type="entry name" value="HTH_ARAC_FAMILY_2"/>
    <property type="match status" value="1"/>
</dbReference>
<dbReference type="InterPro" id="IPR018062">
    <property type="entry name" value="HTH_AraC-typ_CS"/>
</dbReference>
<dbReference type="GO" id="GO:0003700">
    <property type="term" value="F:DNA-binding transcription factor activity"/>
    <property type="evidence" value="ECO:0007669"/>
    <property type="project" value="InterPro"/>
</dbReference>
<sequence>MLESAEYLRDSTEMADPLADTLALTEAHCHVSLGFEAIGDWALRYPATRRLKFTAAVEGVCWIDFGAELRIGRIELEPGDVVLFDGRHEFVKGNSDTVPVGDAVEAFGAADGPIARFGSGVETGVGPKVVGIGGHVSLNRTGEEVLMRALPPVIHLRATDERAATFRWLLDRLLREASSTAPGASLAADDLAHLLFLEALRACLAEAESLPVGWLRAIADERIAPALHLMHDQPGRAWQLEELAQAAAMSRTTFAERFRSVAGVPPLTYLLNWRMRLAERALRDDDQPLSALARSLGYTSDSAFSNAFKRVNGVAPRRYREAVRATRVTDDPDEAVTA</sequence>
<keyword evidence="1" id="KW-0805">Transcription regulation</keyword>
<protein>
    <submittedName>
        <fullName evidence="5">AraC family transcriptional regulator</fullName>
    </submittedName>
</protein>
<dbReference type="OrthoDB" id="241790at2"/>
<organism evidence="5 6">
    <name type="scientific">Kribbella soli</name>
    <dbReference type="NCBI Taxonomy" id="1124743"/>
    <lineage>
        <taxon>Bacteria</taxon>
        <taxon>Bacillati</taxon>
        <taxon>Actinomycetota</taxon>
        <taxon>Actinomycetes</taxon>
        <taxon>Propionibacteriales</taxon>
        <taxon>Kribbellaceae</taxon>
        <taxon>Kribbella</taxon>
    </lineage>
</organism>
<dbReference type="SMART" id="SM00342">
    <property type="entry name" value="HTH_ARAC"/>
    <property type="match status" value="1"/>
</dbReference>